<evidence type="ECO:0000313" key="2">
    <source>
        <dbReference type="Proteomes" id="UP001165101"/>
    </source>
</evidence>
<proteinExistence type="predicted"/>
<protein>
    <submittedName>
        <fullName evidence="1">Unnamed protein product</fullName>
    </submittedName>
</protein>
<reference evidence="1" key="1">
    <citation type="submission" date="2023-04" db="EMBL/GenBank/DDBJ databases">
        <title>Candida boidinii NBRC 1967.</title>
        <authorList>
            <person name="Ichikawa N."/>
            <person name="Sato H."/>
            <person name="Tonouchi N."/>
        </authorList>
    </citation>
    <scope>NUCLEOTIDE SEQUENCE</scope>
    <source>
        <strain evidence="1">NBRC 1967</strain>
    </source>
</reference>
<sequence>MDGHGIPLLNPLAEDEIIGNEKYSPKSIVSNDDLNKNENIDDSDHDNDLVDENNNDFNKDINKINNINTENNTNTNLSINNIDGIGSQDDALSYDIRNNDDIQRYTAHDLHPRNVNTIGDKDSSTLSNDNNKNSEINNNILPPQSNYMQYDLSQYPSEAQSHVHSIIYPEYSYDDIINNQSHTNNNNNNNNNNNYYYNNGNGNMDNYNINNYNINNRNNGNINNEQVDSSAVRQHKQHRSSVMAFVVGSLTAVGGLLYGYDTGIINGMLEMTYIKEHVAANGHSFTANETSLITAILSLGTFVGALFAPIISDRFGRRFGIMFSSGFIFIIGTILQLVEARFSLLCAGRFISGFGVGIISAVIPLYQSETSPKWIRGSIVSLYQWAITWGLFISSAVTQGTHSLNDPRCYRIPIGIQIAWALLLAIGVAFLPESPRFYVKKDKLDDAIIALSRFRRLPVDDESLIEELIEIKASHDYESSFGKTSILDCFRSSPSRVAQPRRMFTGMAIQALQQGSGINFIFYFGVNFFVRAGIANSYIISFITYAVNVLFTIPGIFFVEILGRRKLMIFGGIGMTISNFLIAIVGCTTDSHIANKIMIAFVCSFIAFFAATWGPLTWVIVGEIYSLSVRQKAVSLTAASNWLVNFVLAFCTPYLVDTGKHTAALGTKIFFVWGSLNLFGVLIAYLFVYETKGLLLEEIDELFRVCKSARKSYSFQADLLQESYGDNHLHSDEEDSQVGIDGYGGGNNNDDDGNGGGANHIQCEDKNNNISNSSTSRSNSSGIMDNNNADRTAVNPLIPFGPLGPMHPQAGNVPGTGDSSDITIKKAENIEETNIIGSSISPESEELAGNSNILRYKTSSTIDSKNDNTESNDNTSSNQRNINLNLNNNNIGNANINPNNNNNNITNNNNNFMNFQLNPVPVSTAPPSIDSVSDEELDEFIDQMRNDELNVNPSFSIDRGSNSISSSANGNNIVNINNNNSATAGGFTARDTSLPIFTGLGNQANQELASDSVIPLEDFDRSYMPSGNLNLNLNNTYSTNSNDLNNFIYGSPTNAITNTNSNISRGYTTTSQQNDADRVTTTSNSETKVYQIL</sequence>
<comment type="caution">
    <text evidence="1">The sequence shown here is derived from an EMBL/GenBank/DDBJ whole genome shotgun (WGS) entry which is preliminary data.</text>
</comment>
<organism evidence="1 2">
    <name type="scientific">Candida boidinii</name>
    <name type="common">Yeast</name>
    <dbReference type="NCBI Taxonomy" id="5477"/>
    <lineage>
        <taxon>Eukaryota</taxon>
        <taxon>Fungi</taxon>
        <taxon>Dikarya</taxon>
        <taxon>Ascomycota</taxon>
        <taxon>Saccharomycotina</taxon>
        <taxon>Pichiomycetes</taxon>
        <taxon>Pichiales</taxon>
        <taxon>Pichiaceae</taxon>
        <taxon>Ogataea</taxon>
        <taxon>Ogataea/Candida clade</taxon>
    </lineage>
</organism>
<dbReference type="Proteomes" id="UP001165101">
    <property type="component" value="Unassembled WGS sequence"/>
</dbReference>
<dbReference type="EMBL" id="BSXV01000953">
    <property type="protein sequence ID" value="GME91238.1"/>
    <property type="molecule type" value="Genomic_DNA"/>
</dbReference>
<evidence type="ECO:0000313" key="1">
    <source>
        <dbReference type="EMBL" id="GME91238.1"/>
    </source>
</evidence>
<gene>
    <name evidence="1" type="ORF">Cboi01_000222200</name>
</gene>
<keyword evidence="2" id="KW-1185">Reference proteome</keyword>
<accession>A0ACB5TLS6</accession>
<name>A0ACB5TLS6_CANBO</name>